<keyword evidence="1" id="KW-0472">Membrane</keyword>
<evidence type="ECO:0000313" key="3">
    <source>
        <dbReference type="Proteomes" id="UP001159363"/>
    </source>
</evidence>
<feature type="transmembrane region" description="Helical" evidence="1">
    <location>
        <begin position="39"/>
        <end position="64"/>
    </location>
</feature>
<reference evidence="2 3" key="1">
    <citation type="submission" date="2023-02" db="EMBL/GenBank/DDBJ databases">
        <title>LHISI_Scaffold_Assembly.</title>
        <authorList>
            <person name="Stuart O.P."/>
            <person name="Cleave R."/>
            <person name="Magrath M.J.L."/>
            <person name="Mikheyev A.S."/>
        </authorList>
    </citation>
    <scope>NUCLEOTIDE SEQUENCE [LARGE SCALE GENOMIC DNA]</scope>
    <source>
        <strain evidence="2">Daus_M_001</strain>
        <tissue evidence="2">Leg muscle</tissue>
    </source>
</reference>
<keyword evidence="3" id="KW-1185">Reference proteome</keyword>
<accession>A0ABQ9GQ74</accession>
<proteinExistence type="predicted"/>
<gene>
    <name evidence="2" type="ORF">PR048_025024</name>
</gene>
<protein>
    <submittedName>
        <fullName evidence="2">Uncharacterized protein</fullName>
    </submittedName>
</protein>
<sequence length="69" mass="8127">MIHRVMNMWESGEIQRLRRKWYRDDDALPENPESISMEQVIPCMMVFVLGVLTSVLCLLVELWCADRGD</sequence>
<keyword evidence="1" id="KW-0812">Transmembrane</keyword>
<evidence type="ECO:0000256" key="1">
    <source>
        <dbReference type="SAM" id="Phobius"/>
    </source>
</evidence>
<comment type="caution">
    <text evidence="2">The sequence shown here is derived from an EMBL/GenBank/DDBJ whole genome shotgun (WGS) entry which is preliminary data.</text>
</comment>
<organism evidence="2 3">
    <name type="scientific">Dryococelus australis</name>
    <dbReference type="NCBI Taxonomy" id="614101"/>
    <lineage>
        <taxon>Eukaryota</taxon>
        <taxon>Metazoa</taxon>
        <taxon>Ecdysozoa</taxon>
        <taxon>Arthropoda</taxon>
        <taxon>Hexapoda</taxon>
        <taxon>Insecta</taxon>
        <taxon>Pterygota</taxon>
        <taxon>Neoptera</taxon>
        <taxon>Polyneoptera</taxon>
        <taxon>Phasmatodea</taxon>
        <taxon>Verophasmatodea</taxon>
        <taxon>Anareolatae</taxon>
        <taxon>Phasmatidae</taxon>
        <taxon>Eurycanthinae</taxon>
        <taxon>Dryococelus</taxon>
    </lineage>
</organism>
<dbReference type="EMBL" id="JARBHB010000010">
    <property type="protein sequence ID" value="KAJ8874182.1"/>
    <property type="molecule type" value="Genomic_DNA"/>
</dbReference>
<name>A0ABQ9GQ74_9NEOP</name>
<dbReference type="Proteomes" id="UP001159363">
    <property type="component" value="Chromosome 9"/>
</dbReference>
<keyword evidence="1" id="KW-1133">Transmembrane helix</keyword>
<evidence type="ECO:0000313" key="2">
    <source>
        <dbReference type="EMBL" id="KAJ8874182.1"/>
    </source>
</evidence>